<dbReference type="SUPFAM" id="SSF48403">
    <property type="entry name" value="Ankyrin repeat"/>
    <property type="match status" value="1"/>
</dbReference>
<feature type="repeat" description="ANK" evidence="3">
    <location>
        <begin position="185"/>
        <end position="217"/>
    </location>
</feature>
<evidence type="ECO:0000256" key="1">
    <source>
        <dbReference type="ARBA" id="ARBA00022737"/>
    </source>
</evidence>
<evidence type="ECO:0000313" key="6">
    <source>
        <dbReference type="Proteomes" id="UP001172155"/>
    </source>
</evidence>
<dbReference type="Pfam" id="PF13637">
    <property type="entry name" value="Ank_4"/>
    <property type="match status" value="1"/>
</dbReference>
<name>A0AA40F1R9_9PEZI</name>
<dbReference type="InterPro" id="IPR025676">
    <property type="entry name" value="Clr5_dom"/>
</dbReference>
<protein>
    <submittedName>
        <fullName evidence="5">Ankyrin repeat-containing domain protein</fullName>
    </submittedName>
</protein>
<keyword evidence="1" id="KW-0677">Repeat</keyword>
<gene>
    <name evidence="5" type="ORF">B0T18DRAFT_407221</name>
</gene>
<dbReference type="PANTHER" id="PTHR24180:SF45">
    <property type="entry name" value="POLY [ADP-RIBOSE] POLYMERASE TANKYRASE"/>
    <property type="match status" value="1"/>
</dbReference>
<dbReference type="InterPro" id="IPR002110">
    <property type="entry name" value="Ankyrin_rpt"/>
</dbReference>
<dbReference type="Proteomes" id="UP001172155">
    <property type="component" value="Unassembled WGS sequence"/>
</dbReference>
<comment type="caution">
    <text evidence="5">The sequence shown here is derived from an EMBL/GenBank/DDBJ whole genome shotgun (WGS) entry which is preliminary data.</text>
</comment>
<keyword evidence="6" id="KW-1185">Reference proteome</keyword>
<dbReference type="PROSITE" id="PS50297">
    <property type="entry name" value="ANK_REP_REGION"/>
    <property type="match status" value="2"/>
</dbReference>
<sequence>MAKDWAPVHDEIRRLYEEEGKPLPEVMRIVRGRFGFIASERSYRTQLKAWGYTKYSTQSSPKPAKKKAKVATVLPQPSSRFHAVQAVTSQNDIPGPSNIPTSIPDFSSFGFERLFSHDASPSGVLPSYNQFSLGNHLSATPQTFAPPAQRPDGKTPLHEAVIEKNLDLVKTLLHSGSPVDIKDISGNTPLHFGVLANDYEIVKLLIRFGADITSKGQYGRSPLHSAVVIAHATRSTQPPPLFPLALRSPSTKILDLLIKEGAETISQDDKGDTPMHLALVDPILDKNTAYSPKLDPVIDKLLKAKPHLNVPNNLGITPLFKLFDETPPLTAASYELVSLFVKAGAKPTVSLPDGTTPMASFFRTSSKEWATKERFQLGRDWMLRRAFLDLLEAGAPLNTRTSSGKPLVVDYFRNFYTCWNSNLSLAGTICELCPPDMTFEEGNTILHEVVANRVPKSGRHCGTVGLIDLIVGKGANINQQNDRGETPLMGMLTGKTVISSSSSSLAEQALSALLRYGADPRIVDYKKNHVIFQVVRKFAKDSQSLLLPLFRAYISMMVNEGVDVENSGAQAPTAEAEWLSWWENAVRQQSWEAARAQMIKHLGVDGVNLGTEVVRMAYTVLAEHLVQVVMEKHGDGSLEKDNARSRVSEILRTCRERNLPVDMRAYDSLLELC</sequence>
<dbReference type="AlphaFoldDB" id="A0AA40F1R9"/>
<dbReference type="Pfam" id="PF14420">
    <property type="entry name" value="Clr5"/>
    <property type="match status" value="1"/>
</dbReference>
<dbReference type="SMART" id="SM00248">
    <property type="entry name" value="ANK"/>
    <property type="match status" value="7"/>
</dbReference>
<accession>A0AA40F1R9</accession>
<proteinExistence type="predicted"/>
<feature type="domain" description="Clr5" evidence="4">
    <location>
        <begin position="1"/>
        <end position="54"/>
    </location>
</feature>
<dbReference type="PROSITE" id="PS50088">
    <property type="entry name" value="ANK_REPEAT"/>
    <property type="match status" value="2"/>
</dbReference>
<feature type="repeat" description="ANK" evidence="3">
    <location>
        <begin position="152"/>
        <end position="184"/>
    </location>
</feature>
<dbReference type="PANTHER" id="PTHR24180">
    <property type="entry name" value="CYCLIN-DEPENDENT KINASE INHIBITOR 2C-RELATED"/>
    <property type="match status" value="1"/>
</dbReference>
<dbReference type="EMBL" id="JAUKUD010000003">
    <property type="protein sequence ID" value="KAK0749650.1"/>
    <property type="molecule type" value="Genomic_DNA"/>
</dbReference>
<evidence type="ECO:0000313" key="5">
    <source>
        <dbReference type="EMBL" id="KAK0749650.1"/>
    </source>
</evidence>
<organism evidence="5 6">
    <name type="scientific">Schizothecium vesticola</name>
    <dbReference type="NCBI Taxonomy" id="314040"/>
    <lineage>
        <taxon>Eukaryota</taxon>
        <taxon>Fungi</taxon>
        <taxon>Dikarya</taxon>
        <taxon>Ascomycota</taxon>
        <taxon>Pezizomycotina</taxon>
        <taxon>Sordariomycetes</taxon>
        <taxon>Sordariomycetidae</taxon>
        <taxon>Sordariales</taxon>
        <taxon>Schizotheciaceae</taxon>
        <taxon>Schizothecium</taxon>
    </lineage>
</organism>
<reference evidence="5" key="1">
    <citation type="submission" date="2023-06" db="EMBL/GenBank/DDBJ databases">
        <title>Genome-scale phylogeny and comparative genomics of the fungal order Sordariales.</title>
        <authorList>
            <consortium name="Lawrence Berkeley National Laboratory"/>
            <person name="Hensen N."/>
            <person name="Bonometti L."/>
            <person name="Westerberg I."/>
            <person name="Brannstrom I.O."/>
            <person name="Guillou S."/>
            <person name="Cros-Aarteil S."/>
            <person name="Calhoun S."/>
            <person name="Haridas S."/>
            <person name="Kuo A."/>
            <person name="Mondo S."/>
            <person name="Pangilinan J."/>
            <person name="Riley R."/>
            <person name="LaButti K."/>
            <person name="Andreopoulos B."/>
            <person name="Lipzen A."/>
            <person name="Chen C."/>
            <person name="Yanf M."/>
            <person name="Daum C."/>
            <person name="Ng V."/>
            <person name="Clum A."/>
            <person name="Steindorff A."/>
            <person name="Ohm R."/>
            <person name="Martin F."/>
            <person name="Silar P."/>
            <person name="Natvig D."/>
            <person name="Lalanne C."/>
            <person name="Gautier V."/>
            <person name="Ament-velasquez S.L."/>
            <person name="Kruys A."/>
            <person name="Hutchinson M.I."/>
            <person name="Powell A.J."/>
            <person name="Barry K."/>
            <person name="Miller A.N."/>
            <person name="Grigoriev I.V."/>
            <person name="Debuchy R."/>
            <person name="Gladieux P."/>
            <person name="Thoren M.H."/>
            <person name="Johannesson H."/>
        </authorList>
    </citation>
    <scope>NUCLEOTIDE SEQUENCE</scope>
    <source>
        <strain evidence="5">SMH3187-1</strain>
    </source>
</reference>
<evidence type="ECO:0000259" key="4">
    <source>
        <dbReference type="Pfam" id="PF14420"/>
    </source>
</evidence>
<evidence type="ECO:0000256" key="3">
    <source>
        <dbReference type="PROSITE-ProRule" id="PRU00023"/>
    </source>
</evidence>
<keyword evidence="2 3" id="KW-0040">ANK repeat</keyword>
<dbReference type="PRINTS" id="PR01415">
    <property type="entry name" value="ANKYRIN"/>
</dbReference>
<evidence type="ECO:0000256" key="2">
    <source>
        <dbReference type="ARBA" id="ARBA00023043"/>
    </source>
</evidence>
<dbReference type="InterPro" id="IPR051637">
    <property type="entry name" value="Ank_repeat_dom-contain_49"/>
</dbReference>
<dbReference type="InterPro" id="IPR036770">
    <property type="entry name" value="Ankyrin_rpt-contain_sf"/>
</dbReference>
<dbReference type="Gene3D" id="1.25.40.20">
    <property type="entry name" value="Ankyrin repeat-containing domain"/>
    <property type="match status" value="3"/>
</dbReference>